<reference evidence="1 2" key="1">
    <citation type="submission" date="2019-03" db="EMBL/GenBank/DDBJ databases">
        <title>Genomic Encyclopedia of Archaeal and Bacterial Type Strains, Phase II (KMG-II): from individual species to whole genera.</title>
        <authorList>
            <person name="Goeker M."/>
        </authorList>
    </citation>
    <scope>NUCLEOTIDE SEQUENCE [LARGE SCALE GENOMIC DNA]</scope>
    <source>
        <strain evidence="1 2">DSM 24782</strain>
    </source>
</reference>
<dbReference type="Proteomes" id="UP000295344">
    <property type="component" value="Unassembled WGS sequence"/>
</dbReference>
<dbReference type="EMBL" id="SOAM01000001">
    <property type="protein sequence ID" value="TDS80005.1"/>
    <property type="molecule type" value="Genomic_DNA"/>
</dbReference>
<name>A0A4R7FQE6_9MICO</name>
<dbReference type="AlphaFoldDB" id="A0A4R7FQE6"/>
<comment type="caution">
    <text evidence="1">The sequence shown here is derived from an EMBL/GenBank/DDBJ whole genome shotgun (WGS) entry which is preliminary data.</text>
</comment>
<keyword evidence="2" id="KW-1185">Reference proteome</keyword>
<proteinExistence type="predicted"/>
<dbReference type="RefSeq" id="WP_133764627.1">
    <property type="nucleotide sequence ID" value="NZ_BAAARP010000001.1"/>
</dbReference>
<accession>A0A4R7FQE6</accession>
<gene>
    <name evidence="1" type="ORF">CLV52_0553</name>
</gene>
<protein>
    <submittedName>
        <fullName evidence="1">Uncharacterized protein</fullName>
    </submittedName>
</protein>
<sequence length="95" mass="10632">MVQRFTATSPSDPAEQTSLEVRRPAWEGIEAREYVLMNHRFLTGLPLVQAVAVIKAAGFAHVVLWSRADVPPTKQRYRVALLADRYGHVDQVGAF</sequence>
<evidence type="ECO:0000313" key="1">
    <source>
        <dbReference type="EMBL" id="TDS80005.1"/>
    </source>
</evidence>
<organism evidence="1 2">
    <name type="scientific">Amnibacterium kyonggiense</name>
    <dbReference type="NCBI Taxonomy" id="595671"/>
    <lineage>
        <taxon>Bacteria</taxon>
        <taxon>Bacillati</taxon>
        <taxon>Actinomycetota</taxon>
        <taxon>Actinomycetes</taxon>
        <taxon>Micrococcales</taxon>
        <taxon>Microbacteriaceae</taxon>
        <taxon>Amnibacterium</taxon>
    </lineage>
</organism>
<evidence type="ECO:0000313" key="2">
    <source>
        <dbReference type="Proteomes" id="UP000295344"/>
    </source>
</evidence>